<feature type="region of interest" description="Disordered" evidence="4">
    <location>
        <begin position="1"/>
        <end position="117"/>
    </location>
</feature>
<dbReference type="InterPro" id="IPR020472">
    <property type="entry name" value="WD40_PAC1"/>
</dbReference>
<evidence type="ECO:0000256" key="2">
    <source>
        <dbReference type="ARBA" id="ARBA00022737"/>
    </source>
</evidence>
<dbReference type="Pfam" id="PF00400">
    <property type="entry name" value="WD40"/>
    <property type="match status" value="4"/>
</dbReference>
<dbReference type="OrthoDB" id="408728at2759"/>
<dbReference type="InterPro" id="IPR019775">
    <property type="entry name" value="WD40_repeat_CS"/>
</dbReference>
<dbReference type="InterPro" id="IPR001680">
    <property type="entry name" value="WD40_rpt"/>
</dbReference>
<dbReference type="PRINTS" id="PR00320">
    <property type="entry name" value="GPROTEINBRPT"/>
</dbReference>
<feature type="region of interest" description="Disordered" evidence="4">
    <location>
        <begin position="378"/>
        <end position="418"/>
    </location>
</feature>
<gene>
    <name evidence="5" type="ORF">HU200_016810</name>
</gene>
<keyword evidence="6" id="KW-1185">Reference proteome</keyword>
<feature type="compositionally biased region" description="Low complexity" evidence="4">
    <location>
        <begin position="512"/>
        <end position="521"/>
    </location>
</feature>
<dbReference type="PANTHER" id="PTHR14221">
    <property type="entry name" value="WD REPEAT DOMAIN 44"/>
    <property type="match status" value="1"/>
</dbReference>
<feature type="compositionally biased region" description="Basic and acidic residues" evidence="4">
    <location>
        <begin position="352"/>
        <end position="361"/>
    </location>
</feature>
<evidence type="ECO:0000313" key="6">
    <source>
        <dbReference type="Proteomes" id="UP000636709"/>
    </source>
</evidence>
<feature type="compositionally biased region" description="Acidic residues" evidence="4">
    <location>
        <begin position="102"/>
        <end position="115"/>
    </location>
</feature>
<dbReference type="InterPro" id="IPR036322">
    <property type="entry name" value="WD40_repeat_dom_sf"/>
</dbReference>
<feature type="region of interest" description="Disordered" evidence="4">
    <location>
        <begin position="825"/>
        <end position="885"/>
    </location>
</feature>
<sequence>MQEPSSRNMSQENDGELAGVATSHDNDHHEHTIGGRDNNADAVDDKERGGGQAEESSGMDDARIEFPSSSSDDDGDADDDVRISFATAVGDGDGDQLVNEQAELDLEVEEEDDDDTSRYDYVTWMESEPVSIQERRRRLLQGMGLNSSRDLLRSRNSRPPPATTPRLIIPPDIPRSAPPRRPHHHPPPSTSSATDAAVADDATSAPTPMPATKTTTATATRQHPNDVAAVLTRSRSDSRLAVRAGGARKPARRVYSLPHSLNFPPVNKPSRRSLTSSSAAAKGAGIFHSGDTGGGGFFTSDKKQDTGKEFMLKNGQRSAPLSVEELERFIGKHLMRRSQSQPVPAGTTTTTTKEKKPPPEKKRTRWLKNIKLVASAAGLRHDKDVNGRSATTMSKSASVSSSSSSSTTGPERLKVHHYGKSSKELTGVYMRQEVRAHEGSIWSIKFSPDGRFLASAGEDHVVRVWKVVDVDGHDAGASSSSSSQEVSASVLPPQPPPATPTRTSMDAGGGRSSAAAPGLAAQLSRRMRRGRSGKDVLPEHVVVPENLFALAEKPAFAFEGHQDDVLDLSWSKSQCNDRRVTIVAWLQKLLSSSMDKTVRLWDMDTKTCLKMFPHNDYDDLSCMIGGVCAAMDAVTCVQFNPVDDDYFISGLLDCKVRIWSVPDRQVVDWSDVSDMVTAACYTPDGQEAQIDMSISKKRRTQAKKITGFQFAPGNPSEILVTSADSQIRVFNGITVLQKFKGFKNTSSQISASYTADGRHVVCASEDSNVYVWRRVPTTASSTSGTGAGGGGSIGIGVRAKTWLTSRSYEYFFCRDVSVAVPWPGSSPSPSPAFRCKSDGDTAKKKHGAAIAGDDDNAGVPPLPRRHKSGPMGYPGASQPDLCRRESSAAAASASARWHGGAEGGNAWGMVVVTASRGGEIRVYQNFGLPLGNIFH</sequence>
<dbReference type="Gene3D" id="2.130.10.10">
    <property type="entry name" value="YVTN repeat-like/Quinoprotein amine dehydrogenase"/>
    <property type="match status" value="1"/>
</dbReference>
<comment type="caution">
    <text evidence="5">The sequence shown here is derived from an EMBL/GenBank/DDBJ whole genome shotgun (WGS) entry which is preliminary data.</text>
</comment>
<evidence type="ECO:0008006" key="7">
    <source>
        <dbReference type="Google" id="ProtNLM"/>
    </source>
</evidence>
<organism evidence="5 6">
    <name type="scientific">Digitaria exilis</name>
    <dbReference type="NCBI Taxonomy" id="1010633"/>
    <lineage>
        <taxon>Eukaryota</taxon>
        <taxon>Viridiplantae</taxon>
        <taxon>Streptophyta</taxon>
        <taxon>Embryophyta</taxon>
        <taxon>Tracheophyta</taxon>
        <taxon>Spermatophyta</taxon>
        <taxon>Magnoliopsida</taxon>
        <taxon>Liliopsida</taxon>
        <taxon>Poales</taxon>
        <taxon>Poaceae</taxon>
        <taxon>PACMAD clade</taxon>
        <taxon>Panicoideae</taxon>
        <taxon>Panicodae</taxon>
        <taxon>Paniceae</taxon>
        <taxon>Anthephorinae</taxon>
        <taxon>Digitaria</taxon>
    </lineage>
</organism>
<keyword evidence="2" id="KW-0677">Repeat</keyword>
<evidence type="ECO:0000256" key="3">
    <source>
        <dbReference type="PROSITE-ProRule" id="PRU00221"/>
    </source>
</evidence>
<feature type="region of interest" description="Disordered" evidence="4">
    <location>
        <begin position="129"/>
        <end position="226"/>
    </location>
</feature>
<proteinExistence type="predicted"/>
<dbReference type="InterPro" id="IPR015943">
    <property type="entry name" value="WD40/YVTN_repeat-like_dom_sf"/>
</dbReference>
<feature type="region of interest" description="Disordered" evidence="4">
    <location>
        <begin position="474"/>
        <end position="532"/>
    </location>
</feature>
<dbReference type="PANTHER" id="PTHR14221:SF68">
    <property type="entry name" value="OS11G0187100 PROTEIN"/>
    <property type="match status" value="1"/>
</dbReference>
<dbReference type="PROSITE" id="PS00678">
    <property type="entry name" value="WD_REPEATS_1"/>
    <property type="match status" value="1"/>
</dbReference>
<feature type="repeat" description="WD" evidence="3">
    <location>
        <begin position="434"/>
        <end position="467"/>
    </location>
</feature>
<dbReference type="PROSITE" id="PS50294">
    <property type="entry name" value="WD_REPEATS_REGION"/>
    <property type="match status" value="1"/>
</dbReference>
<dbReference type="PROSITE" id="PS50082">
    <property type="entry name" value="WD_REPEATS_2"/>
    <property type="match status" value="2"/>
</dbReference>
<feature type="compositionally biased region" description="Low complexity" evidence="4">
    <location>
        <begin position="389"/>
        <end position="408"/>
    </location>
</feature>
<protein>
    <recommendedName>
        <fullName evidence="7">WD repeat-containing protein 44</fullName>
    </recommendedName>
</protein>
<evidence type="ECO:0000313" key="5">
    <source>
        <dbReference type="EMBL" id="KAF8730936.1"/>
    </source>
</evidence>
<evidence type="ECO:0000256" key="4">
    <source>
        <dbReference type="SAM" id="MobiDB-lite"/>
    </source>
</evidence>
<keyword evidence="1 3" id="KW-0853">WD repeat</keyword>
<dbReference type="SUPFAM" id="SSF50978">
    <property type="entry name" value="WD40 repeat-like"/>
    <property type="match status" value="1"/>
</dbReference>
<feature type="compositionally biased region" description="Basic and acidic residues" evidence="4">
    <location>
        <begin position="24"/>
        <end position="34"/>
    </location>
</feature>
<dbReference type="SMART" id="SM00320">
    <property type="entry name" value="WD40"/>
    <property type="match status" value="5"/>
</dbReference>
<dbReference type="InterPro" id="IPR040324">
    <property type="entry name" value="WDR44/Dgr2"/>
</dbReference>
<evidence type="ECO:0000256" key="1">
    <source>
        <dbReference type="ARBA" id="ARBA00022574"/>
    </source>
</evidence>
<feature type="repeat" description="WD" evidence="3">
    <location>
        <begin position="589"/>
        <end position="611"/>
    </location>
</feature>
<reference evidence="5" key="1">
    <citation type="submission" date="2020-07" db="EMBL/GenBank/DDBJ databases">
        <title>Genome sequence and genetic diversity analysis of an under-domesticated orphan crop, white fonio (Digitaria exilis).</title>
        <authorList>
            <person name="Bennetzen J.L."/>
            <person name="Chen S."/>
            <person name="Ma X."/>
            <person name="Wang X."/>
            <person name="Yssel A.E.J."/>
            <person name="Chaluvadi S.R."/>
            <person name="Johnson M."/>
            <person name="Gangashetty P."/>
            <person name="Hamidou F."/>
            <person name="Sanogo M.D."/>
            <person name="Zwaenepoel A."/>
            <person name="Wallace J."/>
            <person name="Van De Peer Y."/>
            <person name="Van Deynze A."/>
        </authorList>
    </citation>
    <scope>NUCLEOTIDE SEQUENCE</scope>
    <source>
        <tissue evidence="5">Leaves</tissue>
    </source>
</reference>
<feature type="compositionally biased region" description="Low complexity" evidence="4">
    <location>
        <begin position="190"/>
        <end position="220"/>
    </location>
</feature>
<name>A0A835F8J6_9POAL</name>
<feature type="compositionally biased region" description="Polar residues" evidence="4">
    <location>
        <begin position="1"/>
        <end position="12"/>
    </location>
</feature>
<dbReference type="EMBL" id="JACEFO010001613">
    <property type="protein sequence ID" value="KAF8730936.1"/>
    <property type="molecule type" value="Genomic_DNA"/>
</dbReference>
<feature type="region of interest" description="Disordered" evidence="4">
    <location>
        <begin position="336"/>
        <end position="364"/>
    </location>
</feature>
<dbReference type="Proteomes" id="UP000636709">
    <property type="component" value="Unassembled WGS sequence"/>
</dbReference>
<dbReference type="AlphaFoldDB" id="A0A835F8J6"/>
<accession>A0A835F8J6</accession>
<feature type="compositionally biased region" description="Low complexity" evidence="4">
    <location>
        <begin position="477"/>
        <end position="490"/>
    </location>
</feature>